<reference evidence="2" key="1">
    <citation type="submission" date="2021-02" db="EMBL/GenBank/DDBJ databases">
        <authorList>
            <person name="Dougan E. K."/>
            <person name="Rhodes N."/>
            <person name="Thang M."/>
            <person name="Chan C."/>
        </authorList>
    </citation>
    <scope>NUCLEOTIDE SEQUENCE</scope>
</reference>
<feature type="transmembrane region" description="Helical" evidence="1">
    <location>
        <begin position="69"/>
        <end position="90"/>
    </location>
</feature>
<evidence type="ECO:0000313" key="2">
    <source>
        <dbReference type="EMBL" id="CAE7591684.1"/>
    </source>
</evidence>
<evidence type="ECO:0000256" key="1">
    <source>
        <dbReference type="SAM" id="Phobius"/>
    </source>
</evidence>
<evidence type="ECO:0000313" key="3">
    <source>
        <dbReference type="Proteomes" id="UP000604046"/>
    </source>
</evidence>
<gene>
    <name evidence="2" type="ORF">SNAT2548_LOCUS33683</name>
</gene>
<organism evidence="2 3">
    <name type="scientific">Symbiodinium natans</name>
    <dbReference type="NCBI Taxonomy" id="878477"/>
    <lineage>
        <taxon>Eukaryota</taxon>
        <taxon>Sar</taxon>
        <taxon>Alveolata</taxon>
        <taxon>Dinophyceae</taxon>
        <taxon>Suessiales</taxon>
        <taxon>Symbiodiniaceae</taxon>
        <taxon>Symbiodinium</taxon>
    </lineage>
</organism>
<protein>
    <submittedName>
        <fullName evidence="2">Uncharacterized protein</fullName>
    </submittedName>
</protein>
<dbReference type="EMBL" id="CAJNDS010002772">
    <property type="protein sequence ID" value="CAE7591684.1"/>
    <property type="molecule type" value="Genomic_DNA"/>
</dbReference>
<dbReference type="Proteomes" id="UP000604046">
    <property type="component" value="Unassembled WGS sequence"/>
</dbReference>
<keyword evidence="1" id="KW-1133">Transmembrane helix</keyword>
<keyword evidence="3" id="KW-1185">Reference proteome</keyword>
<proteinExistence type="predicted"/>
<comment type="caution">
    <text evidence="2">The sequence shown here is derived from an EMBL/GenBank/DDBJ whole genome shotgun (WGS) entry which is preliminary data.</text>
</comment>
<sequence>MLAGDFITHKTNLQAKLGYRYAGNSLLHRLQLTVLPFPALEEQAIPALKQGSSTGSAALLSTGQIYGDFFGAAVSWVFIANVLGFVGRLVTEREEKRKELFA</sequence>
<dbReference type="OrthoDB" id="10635681at2759"/>
<dbReference type="AlphaFoldDB" id="A0A812UX72"/>
<accession>A0A812UX72</accession>
<name>A0A812UX72_9DINO</name>
<keyword evidence="1" id="KW-0472">Membrane</keyword>
<keyword evidence="1" id="KW-0812">Transmembrane</keyword>